<dbReference type="Proteomes" id="UP001501638">
    <property type="component" value="Unassembled WGS sequence"/>
</dbReference>
<comment type="caution">
    <text evidence="2">The sequence shown here is derived from an EMBL/GenBank/DDBJ whole genome shotgun (WGS) entry which is preliminary data.</text>
</comment>
<gene>
    <name evidence="2" type="ORF">GCM10010405_47040</name>
</gene>
<keyword evidence="1" id="KW-1133">Transmembrane helix</keyword>
<reference evidence="2 3" key="1">
    <citation type="journal article" date="2019" name="Int. J. Syst. Evol. Microbiol.">
        <title>The Global Catalogue of Microorganisms (GCM) 10K type strain sequencing project: providing services to taxonomists for standard genome sequencing and annotation.</title>
        <authorList>
            <consortium name="The Broad Institute Genomics Platform"/>
            <consortium name="The Broad Institute Genome Sequencing Center for Infectious Disease"/>
            <person name="Wu L."/>
            <person name="Ma J."/>
        </authorList>
    </citation>
    <scope>NUCLEOTIDE SEQUENCE [LARGE SCALE GENOMIC DNA]</scope>
    <source>
        <strain evidence="2 3">JCM 6305</strain>
    </source>
</reference>
<organism evidence="2 3">
    <name type="scientific">Streptomyces macrosporus</name>
    <dbReference type="NCBI Taxonomy" id="44032"/>
    <lineage>
        <taxon>Bacteria</taxon>
        <taxon>Bacillati</taxon>
        <taxon>Actinomycetota</taxon>
        <taxon>Actinomycetes</taxon>
        <taxon>Kitasatosporales</taxon>
        <taxon>Streptomycetaceae</taxon>
        <taxon>Streptomyces</taxon>
    </lineage>
</organism>
<feature type="transmembrane region" description="Helical" evidence="1">
    <location>
        <begin position="63"/>
        <end position="81"/>
    </location>
</feature>
<keyword evidence="3" id="KW-1185">Reference proteome</keyword>
<dbReference type="RefSeq" id="WP_344326824.1">
    <property type="nucleotide sequence ID" value="NZ_BAAASZ010000031.1"/>
</dbReference>
<evidence type="ECO:0008006" key="4">
    <source>
        <dbReference type="Google" id="ProtNLM"/>
    </source>
</evidence>
<sequence>MSIPNIPGIPADPETPAELRARIDLTRQELGDTLEELAAKADVKARAQRKAREAMRDGRAKKAAMAGGALLALALAAAVLYHRQQGHR</sequence>
<evidence type="ECO:0000256" key="1">
    <source>
        <dbReference type="SAM" id="Phobius"/>
    </source>
</evidence>
<keyword evidence="1" id="KW-0812">Transmembrane</keyword>
<dbReference type="EMBL" id="BAAASZ010000031">
    <property type="protein sequence ID" value="GAA2457524.1"/>
    <property type="molecule type" value="Genomic_DNA"/>
</dbReference>
<proteinExistence type="predicted"/>
<protein>
    <recommendedName>
        <fullName evidence="4">DUF3618 domain-containing protein</fullName>
    </recommendedName>
</protein>
<dbReference type="InterPro" id="IPR022062">
    <property type="entry name" value="DUF3618"/>
</dbReference>
<keyword evidence="1" id="KW-0472">Membrane</keyword>
<evidence type="ECO:0000313" key="2">
    <source>
        <dbReference type="EMBL" id="GAA2457524.1"/>
    </source>
</evidence>
<name>A0ABN3KEG7_9ACTN</name>
<dbReference type="Pfam" id="PF12277">
    <property type="entry name" value="DUF3618"/>
    <property type="match status" value="1"/>
</dbReference>
<evidence type="ECO:0000313" key="3">
    <source>
        <dbReference type="Proteomes" id="UP001501638"/>
    </source>
</evidence>
<accession>A0ABN3KEG7</accession>